<dbReference type="Proteomes" id="UP000027997">
    <property type="component" value="Unassembled WGS sequence"/>
</dbReference>
<gene>
    <name evidence="1" type="ORF">GV64_14995</name>
</gene>
<keyword evidence="2" id="KW-1185">Reference proteome</keyword>
<dbReference type="PROSITE" id="PS51257">
    <property type="entry name" value="PROKAR_LIPOPROTEIN"/>
    <property type="match status" value="1"/>
</dbReference>
<comment type="caution">
    <text evidence="1">The sequence shown here is derived from an EMBL/GenBank/DDBJ whole genome shotgun (WGS) entry which is preliminary data.</text>
</comment>
<sequence length="118" mass="12810">MTIKKSSISRCYKPTFHSLSTYTGLFVLSLALAGCGGSDPGVVLGEIPIMSDNDTVQNAYERCVRETQEELVKDNPGTSDDILTIMYSGTLQTCESAVVITCEKGLETDSCKIILDIY</sequence>
<reference evidence="1 2" key="1">
    <citation type="submission" date="2014-06" db="EMBL/GenBank/DDBJ databases">
        <title>Whole Genome Sequences of Three Symbiotic Endozoicomonas Bacteria.</title>
        <authorList>
            <person name="Neave M.J."/>
            <person name="Apprill A."/>
            <person name="Voolstra C.R."/>
        </authorList>
    </citation>
    <scope>NUCLEOTIDE SEQUENCE [LARGE SCALE GENOMIC DNA]</scope>
    <source>
        <strain evidence="1 2">DSM 22380</strain>
    </source>
</reference>
<dbReference type="EMBL" id="JOJP01000001">
    <property type="protein sequence ID" value="KEI71869.1"/>
    <property type="molecule type" value="Genomic_DNA"/>
</dbReference>
<dbReference type="AlphaFoldDB" id="A0A081KCJ3"/>
<name>A0A081KCJ3_9GAMM</name>
<organism evidence="1 2">
    <name type="scientific">Endozoicomonas elysicola</name>
    <dbReference type="NCBI Taxonomy" id="305900"/>
    <lineage>
        <taxon>Bacteria</taxon>
        <taxon>Pseudomonadati</taxon>
        <taxon>Pseudomonadota</taxon>
        <taxon>Gammaproteobacteria</taxon>
        <taxon>Oceanospirillales</taxon>
        <taxon>Endozoicomonadaceae</taxon>
        <taxon>Endozoicomonas</taxon>
    </lineage>
</organism>
<evidence type="ECO:0000313" key="2">
    <source>
        <dbReference type="Proteomes" id="UP000027997"/>
    </source>
</evidence>
<evidence type="ECO:0000313" key="1">
    <source>
        <dbReference type="EMBL" id="KEI71869.1"/>
    </source>
</evidence>
<protein>
    <recommendedName>
        <fullName evidence="3">Lipoprotein</fullName>
    </recommendedName>
</protein>
<evidence type="ECO:0008006" key="3">
    <source>
        <dbReference type="Google" id="ProtNLM"/>
    </source>
</evidence>
<accession>A0A081KCJ3</accession>
<dbReference type="RefSeq" id="WP_020583600.1">
    <property type="nucleotide sequence ID" value="NZ_JOJP01000001.1"/>
</dbReference>
<proteinExistence type="predicted"/>